<dbReference type="InterPro" id="IPR045851">
    <property type="entry name" value="AMP-bd_C_sf"/>
</dbReference>
<organism evidence="4 5">
    <name type="scientific">Thiovibrio frasassiensis</name>
    <dbReference type="NCBI Taxonomy" id="2984131"/>
    <lineage>
        <taxon>Bacteria</taxon>
        <taxon>Pseudomonadati</taxon>
        <taxon>Thermodesulfobacteriota</taxon>
        <taxon>Desulfobulbia</taxon>
        <taxon>Desulfobulbales</taxon>
        <taxon>Thiovibrionaceae</taxon>
        <taxon>Thiovibrio</taxon>
    </lineage>
</organism>
<evidence type="ECO:0000259" key="3">
    <source>
        <dbReference type="Pfam" id="PF13193"/>
    </source>
</evidence>
<dbReference type="GO" id="GO:0004467">
    <property type="term" value="F:long-chain fatty acid-CoA ligase activity"/>
    <property type="evidence" value="ECO:0007669"/>
    <property type="project" value="UniProtKB-EC"/>
</dbReference>
<dbReference type="PANTHER" id="PTHR43767:SF8">
    <property type="entry name" value="LONG-CHAIN-FATTY-ACID--COA LIGASE"/>
    <property type="match status" value="1"/>
</dbReference>
<dbReference type="PANTHER" id="PTHR43767">
    <property type="entry name" value="LONG-CHAIN-FATTY-ACID--COA LIGASE"/>
    <property type="match status" value="1"/>
</dbReference>
<keyword evidence="1" id="KW-0436">Ligase</keyword>
<reference evidence="4" key="1">
    <citation type="journal article" date="2022" name="bioRxiv">
        <title>Thiovibrio frasassiensisgen. nov., sp. nov., an autotrophic, elemental sulfur disproportionating bacterium isolated from sulfidic karst sediment, and proposal of Thiovibrionaceae fam. nov.</title>
        <authorList>
            <person name="Aronson H."/>
            <person name="Thomas C."/>
            <person name="Bhattacharyya M."/>
            <person name="Eckstein S."/>
            <person name="Jensen S."/>
            <person name="Barco R."/>
            <person name="Macalady J."/>
            <person name="Amend J."/>
        </authorList>
    </citation>
    <scope>NUCLEOTIDE SEQUENCE</scope>
    <source>
        <strain evidence="4">RS19-109</strain>
    </source>
</reference>
<name>A0A9X4MHS1_9BACT</name>
<proteinExistence type="predicted"/>
<evidence type="ECO:0000256" key="1">
    <source>
        <dbReference type="ARBA" id="ARBA00022598"/>
    </source>
</evidence>
<dbReference type="AlphaFoldDB" id="A0A9X4MHS1"/>
<gene>
    <name evidence="4" type="ORF">OLX77_10505</name>
</gene>
<reference evidence="4" key="2">
    <citation type="submission" date="2022-10" db="EMBL/GenBank/DDBJ databases">
        <authorList>
            <person name="Aronson H.S."/>
        </authorList>
    </citation>
    <scope>NUCLEOTIDE SEQUENCE</scope>
    <source>
        <strain evidence="4">RS19-109</strain>
    </source>
</reference>
<accession>A0A9X4MHS1</accession>
<feature type="domain" description="AMP-binding enzyme C-terminal" evidence="3">
    <location>
        <begin position="2"/>
        <end position="68"/>
    </location>
</feature>
<dbReference type="SUPFAM" id="SSF56801">
    <property type="entry name" value="Acetyl-CoA synthetase-like"/>
    <property type="match status" value="1"/>
</dbReference>
<evidence type="ECO:0000313" key="5">
    <source>
        <dbReference type="Proteomes" id="UP001154240"/>
    </source>
</evidence>
<dbReference type="InterPro" id="IPR050237">
    <property type="entry name" value="ATP-dep_AMP-bd_enzyme"/>
</dbReference>
<comment type="caution">
    <text evidence="4">The sequence shown here is derived from an EMBL/GenBank/DDBJ whole genome shotgun (WGS) entry which is preliminary data.</text>
</comment>
<evidence type="ECO:0000256" key="2">
    <source>
        <dbReference type="ARBA" id="ARBA00026121"/>
    </source>
</evidence>
<protein>
    <recommendedName>
        <fullName evidence="2">long-chain-fatty-acid--CoA ligase</fullName>
        <ecNumber evidence="2">6.2.1.3</ecNumber>
    </recommendedName>
</protein>
<sequence length="81" mass="9117">MLPGVKEVCVVGIPDEKSGEAVKVYLVKKDTSLTAEAVIAHCRVYLSAYKIPKHVEFRKTLPKSAIGKILRRKLKEEQQPR</sequence>
<dbReference type="EMBL" id="JAPHEH010000001">
    <property type="protein sequence ID" value="MDG4476583.1"/>
    <property type="molecule type" value="Genomic_DNA"/>
</dbReference>
<evidence type="ECO:0000313" key="4">
    <source>
        <dbReference type="EMBL" id="MDG4476583.1"/>
    </source>
</evidence>
<dbReference type="EC" id="6.2.1.3" evidence="2"/>
<dbReference type="Pfam" id="PF13193">
    <property type="entry name" value="AMP-binding_C"/>
    <property type="match status" value="1"/>
</dbReference>
<keyword evidence="5" id="KW-1185">Reference proteome</keyword>
<dbReference type="Gene3D" id="3.30.300.30">
    <property type="match status" value="1"/>
</dbReference>
<dbReference type="Proteomes" id="UP001154240">
    <property type="component" value="Unassembled WGS sequence"/>
</dbReference>
<dbReference type="InterPro" id="IPR025110">
    <property type="entry name" value="AMP-bd_C"/>
</dbReference>